<feature type="domain" description="Nucleoporin Nup133/Nup155-like C-terminal" evidence="6">
    <location>
        <begin position="1016"/>
        <end position="1186"/>
    </location>
</feature>
<evidence type="ECO:0000259" key="6">
    <source>
        <dbReference type="Pfam" id="PF03177"/>
    </source>
</evidence>
<dbReference type="GO" id="GO:0000972">
    <property type="term" value="P:transcription-dependent tethering of RNA polymerase II gene DNA at nuclear periphery"/>
    <property type="evidence" value="ECO:0007669"/>
    <property type="project" value="TreeGrafter"/>
</dbReference>
<comment type="caution">
    <text evidence="8">The sequence shown here is derived from an EMBL/GenBank/DDBJ whole genome shotgun (WGS) entry which is preliminary data.</text>
</comment>
<dbReference type="GO" id="GO:0044611">
    <property type="term" value="C:nuclear pore inner ring"/>
    <property type="evidence" value="ECO:0007669"/>
    <property type="project" value="TreeGrafter"/>
</dbReference>
<dbReference type="InterPro" id="IPR004870">
    <property type="entry name" value="Nucleoporin_Nup155"/>
</dbReference>
<evidence type="ECO:0000256" key="5">
    <source>
        <dbReference type="SAM" id="MobiDB-lite"/>
    </source>
</evidence>
<dbReference type="PANTHER" id="PTHR10350:SF6">
    <property type="entry name" value="NUCLEAR PORE COMPLEX PROTEIN NUP155"/>
    <property type="match status" value="1"/>
</dbReference>
<dbReference type="InterPro" id="IPR014908">
    <property type="entry name" value="Nucleoporin_Nup133/Nup155_N"/>
</dbReference>
<dbReference type="InterPro" id="IPR007187">
    <property type="entry name" value="Nucleoporin_Nup133/Nup155_C"/>
</dbReference>
<name>A0A9K3PR63_9STRA</name>
<keyword evidence="9" id="KW-1185">Reference proteome</keyword>
<feature type="region of interest" description="Disordered" evidence="5">
    <location>
        <begin position="1"/>
        <end position="25"/>
    </location>
</feature>
<evidence type="ECO:0000256" key="1">
    <source>
        <dbReference type="ARBA" id="ARBA00004123"/>
    </source>
</evidence>
<accession>A0A9K3PR63</accession>
<evidence type="ECO:0000256" key="2">
    <source>
        <dbReference type="ARBA" id="ARBA00007373"/>
    </source>
</evidence>
<evidence type="ECO:0000313" key="9">
    <source>
        <dbReference type="Proteomes" id="UP000693970"/>
    </source>
</evidence>
<dbReference type="OrthoDB" id="338970at2759"/>
<dbReference type="Pfam" id="PF03177">
    <property type="entry name" value="Nucleoporin_C"/>
    <property type="match status" value="2"/>
</dbReference>
<dbReference type="GO" id="GO:0006405">
    <property type="term" value="P:RNA export from nucleus"/>
    <property type="evidence" value="ECO:0007669"/>
    <property type="project" value="TreeGrafter"/>
</dbReference>
<evidence type="ECO:0000256" key="3">
    <source>
        <dbReference type="ARBA" id="ARBA00022448"/>
    </source>
</evidence>
<dbReference type="GO" id="GO:0036228">
    <property type="term" value="P:protein localization to nuclear inner membrane"/>
    <property type="evidence" value="ECO:0007669"/>
    <property type="project" value="TreeGrafter"/>
</dbReference>
<dbReference type="GO" id="GO:0017056">
    <property type="term" value="F:structural constituent of nuclear pore"/>
    <property type="evidence" value="ECO:0007669"/>
    <property type="project" value="InterPro"/>
</dbReference>
<evidence type="ECO:0000259" key="7">
    <source>
        <dbReference type="Pfam" id="PF08801"/>
    </source>
</evidence>
<protein>
    <submittedName>
        <fullName evidence="8">Nup133 N terminal like protein</fullName>
    </submittedName>
</protein>
<dbReference type="GO" id="GO:0006606">
    <property type="term" value="P:protein import into nucleus"/>
    <property type="evidence" value="ECO:0007669"/>
    <property type="project" value="TreeGrafter"/>
</dbReference>
<feature type="compositionally biased region" description="Low complexity" evidence="5">
    <location>
        <begin position="12"/>
        <end position="25"/>
    </location>
</feature>
<feature type="compositionally biased region" description="Low complexity" evidence="5">
    <location>
        <begin position="96"/>
        <end position="112"/>
    </location>
</feature>
<dbReference type="Proteomes" id="UP000693970">
    <property type="component" value="Unassembled WGS sequence"/>
</dbReference>
<evidence type="ECO:0000256" key="4">
    <source>
        <dbReference type="ARBA" id="ARBA00023242"/>
    </source>
</evidence>
<gene>
    <name evidence="8" type="ORF">IV203_001577</name>
</gene>
<reference evidence="8" key="1">
    <citation type="journal article" date="2021" name="Sci. Rep.">
        <title>Diploid genomic architecture of Nitzschia inconspicua, an elite biomass production diatom.</title>
        <authorList>
            <person name="Oliver A."/>
            <person name="Podell S."/>
            <person name="Pinowska A."/>
            <person name="Traller J.C."/>
            <person name="Smith S.R."/>
            <person name="McClure R."/>
            <person name="Beliaev A."/>
            <person name="Bohutskyi P."/>
            <person name="Hill E.A."/>
            <person name="Rabines A."/>
            <person name="Zheng H."/>
            <person name="Allen L.Z."/>
            <person name="Kuo A."/>
            <person name="Grigoriev I.V."/>
            <person name="Allen A.E."/>
            <person name="Hazlebeck D."/>
            <person name="Allen E.E."/>
        </authorList>
    </citation>
    <scope>NUCLEOTIDE SEQUENCE</scope>
    <source>
        <strain evidence="8">Hildebrandi</strain>
    </source>
</reference>
<organism evidence="8 9">
    <name type="scientific">Nitzschia inconspicua</name>
    <dbReference type="NCBI Taxonomy" id="303405"/>
    <lineage>
        <taxon>Eukaryota</taxon>
        <taxon>Sar</taxon>
        <taxon>Stramenopiles</taxon>
        <taxon>Ochrophyta</taxon>
        <taxon>Bacillariophyta</taxon>
        <taxon>Bacillariophyceae</taxon>
        <taxon>Bacillariophycidae</taxon>
        <taxon>Bacillariales</taxon>
        <taxon>Bacillariaceae</taxon>
        <taxon>Nitzschia</taxon>
    </lineage>
</organism>
<dbReference type="PANTHER" id="PTHR10350">
    <property type="entry name" value="NUCLEAR PORE COMPLEX PROTEIN NUP155"/>
    <property type="match status" value="1"/>
</dbReference>
<evidence type="ECO:0000313" key="8">
    <source>
        <dbReference type="EMBL" id="KAG7356890.1"/>
    </source>
</evidence>
<sequence>MNGFSSNGVGPFGSSSTTFPNTPSTHALVQASSMPAEEYWQDDFRPLRDAGKGILAILRRDETSSQGDLYRRIISKVGSGTDPETNPDHHYFYPGDNSNPNNSANNNKGTNDNSDDWAFIPDSKESPIQHVGTIPLPPELQEKRKNVKISTMMGLFPQGELAWLTVDGTVYLWSYNSALDGTADGAAKAGESKQMIEFQMPSKQPIVSVGLAPPKPGVFNEMVEWCLVVTTKEEAMLCVVTKSSQALGAPWNIVPTKFIIPSDWVSFLCVGSSKNGRIFLGGQDGNLYELDYDILGRQHSVYSNGRSGYGPSDTIQRQLDRFYDGSDDISGGPETSTICPDVLVDQSLVAFQSTPDYLTHIGKRAFDAAFVSRASRSRDSTDDCAPPRKCRKLNHSSGGIWRRVFPDFLTKVGSFVFGDTSSAVGGAISQILVDDERQLLYTLSSPKGWICVFDMYSPAGTMKTTNNKSTPETEFRKRGQELSLAAVLDLPSTARSYLESVSRGRLNPISSGSSTREGRMTFLGNSDAAQAGVGGMDGARRILRQVDSDKTWSQREKASGTTSGKVQGVNILTPVSLQLVPCRESTRLTLLAITAGGLRYYLSTLDARNIGSGPPSSRSDQNPWRPQGNRMALYHIRAPPPLDTLSSNPKGVPPVAPMGISVDASCYRHGTLLVAFEALTESRTSKDDTLVAVSHDFRRLYGLRTSKDATNNDLLVAPGGICEQVSLNLSSSNGKGGGRVWDIEASMFYHNKVMFLSTHSKTPSDSELNYIVPPFTPICKKRSSELSTKVPPSNGSVVSATNRGAMISPALSMMLNLILGRPAAQGINVQKPIVESLVKVPSYRLSTHSGSDGFSKSAADRGIQLKPGSVPRSPRLSSWLLHPDFVPLEPLSVQHLEPFETTFVALNVGGIHSYKYVSVLGKLREAILAAGANADRDPKVGKFFQNYGYSEGCAMCFMLIVSPFSSEQLRDWSLQVALKHSYIPRLLPNSENNPPSTEPSLKNDPWIPLGFTLRGSALCEGLYTATARLLRPIWYKPAVVVTEGRMVVRGTRMIETPAKVELLLDDTTLNEVARPLVNLKNAVDQLKPAIVNVPTRTGSNAAPFDRDWADKTARHIEERNIHSLYRLLTRTTQLLNLFYHLSRADSMPDMPEVEWGLLHGIQFAQFVETASGQERIENVLNKLVTTMDKTTRGPSADANNLAEMLSSQCYHYFSSGNRNAFLGFQAAQEAMTLPKGHSRRAMRTREAADYLLKASKFWHSPTLVTGQLLQTQDSESFTTVAERAIQQNSPLAKACSCLVELEDVASIVHLCLATASNFFEKSGDVVKEALDDTNVIGYYWEVGLYHKKHLRNPHDQESVGSPGKTTARGTNVTPKEAVNTCYSLIFYNLSKFLDSATTSKAHELGEEMVSVCAFQSDKDFLQAFFTFMLGNNHKDVLLRLTSPYLEEWLVGKVQEDPGLLLNYYQIQKSFPKVGAWASSLALDTNNLQIDERVEYLEIALSALSEALSLHMNVADFKTKTEETLELAKLQREFLQAMNSANFPMRQDGVKELQEKLLSGERLLNTYAWAFHQFGLCLKIFAVCHWQDYDNIKLLWKGVICECIIPCCTRTETICRKLQIFVDNGPYQLTKTDPKRKILILDASESSQDPFFENGSWILKLEETVVRLGSDLLQRGDKFAFPLEFIVFCLEELRMIFLDISPSNKDILPSDWAFSILLGTGASFRASFDAAYNAVATHVASSTESLGFHRKKQNIEVAVSILEFFIKGVRTNRRGYDKVRFLDVKATIDKVRVELQSVPEDVSDIENRLYVVEQAADRFSQT</sequence>
<proteinExistence type="inferred from homology"/>
<dbReference type="EMBL" id="JAGRRH010000015">
    <property type="protein sequence ID" value="KAG7356890.1"/>
    <property type="molecule type" value="Genomic_DNA"/>
</dbReference>
<feature type="domain" description="Nucleoporin Nup133/Nup155-like C-terminal" evidence="6">
    <location>
        <begin position="1380"/>
        <end position="1599"/>
    </location>
</feature>
<keyword evidence="3" id="KW-0813">Transport</keyword>
<feature type="domain" description="Nucleoporin Nup133/Nup155-like N-terminal" evidence="7">
    <location>
        <begin position="125"/>
        <end position="292"/>
    </location>
</feature>
<keyword evidence="4" id="KW-0539">Nucleus</keyword>
<dbReference type="Pfam" id="PF08801">
    <property type="entry name" value="Nucleoporin_N"/>
    <property type="match status" value="1"/>
</dbReference>
<comment type="subcellular location">
    <subcellularLocation>
        <location evidence="1">Nucleus</location>
    </subcellularLocation>
</comment>
<comment type="similarity">
    <text evidence="2">Belongs to the non-repetitive/WGA-negative nucleoporin family.</text>
</comment>
<feature type="region of interest" description="Disordered" evidence="5">
    <location>
        <begin position="77"/>
        <end position="118"/>
    </location>
</feature>
<reference evidence="8" key="2">
    <citation type="submission" date="2021-04" db="EMBL/GenBank/DDBJ databases">
        <authorList>
            <person name="Podell S."/>
        </authorList>
    </citation>
    <scope>NUCLEOTIDE SEQUENCE</scope>
    <source>
        <strain evidence="8">Hildebrandi</strain>
    </source>
</reference>